<dbReference type="STRING" id="1314781.A0A165QS95"/>
<evidence type="ECO:0000256" key="1">
    <source>
        <dbReference type="ARBA" id="ARBA00004123"/>
    </source>
</evidence>
<evidence type="ECO:0000313" key="8">
    <source>
        <dbReference type="Proteomes" id="UP000077266"/>
    </source>
</evidence>
<dbReference type="FunCoup" id="A0A165QS95">
    <property type="interactions" value="1047"/>
</dbReference>
<feature type="compositionally biased region" description="Basic and acidic residues" evidence="6">
    <location>
        <begin position="381"/>
        <end position="390"/>
    </location>
</feature>
<keyword evidence="4" id="KW-0539">Nucleus</keyword>
<dbReference type="SMART" id="SM00320">
    <property type="entry name" value="WD40"/>
    <property type="match status" value="7"/>
</dbReference>
<dbReference type="InterPro" id="IPR015943">
    <property type="entry name" value="WD40/YVTN_repeat-like_dom_sf"/>
</dbReference>
<feature type="non-terminal residue" evidence="7">
    <location>
        <position position="1"/>
    </location>
</feature>
<feature type="region of interest" description="Disordered" evidence="6">
    <location>
        <begin position="368"/>
        <end position="444"/>
    </location>
</feature>
<dbReference type="PANTHER" id="PTHR44040">
    <property type="entry name" value="RETINOBLASTOMA-BINDING PROTEIN 5"/>
    <property type="match status" value="1"/>
</dbReference>
<dbReference type="Proteomes" id="UP000077266">
    <property type="component" value="Unassembled WGS sequence"/>
</dbReference>
<dbReference type="InterPro" id="IPR019775">
    <property type="entry name" value="WD40_repeat_CS"/>
</dbReference>
<dbReference type="Pfam" id="PF00400">
    <property type="entry name" value="WD40"/>
    <property type="match status" value="2"/>
</dbReference>
<feature type="compositionally biased region" description="Acidic residues" evidence="6">
    <location>
        <begin position="412"/>
        <end position="428"/>
    </location>
</feature>
<dbReference type="InterPro" id="IPR001680">
    <property type="entry name" value="WD40_rpt"/>
</dbReference>
<keyword evidence="8" id="KW-1185">Reference proteome</keyword>
<dbReference type="InterPro" id="IPR037850">
    <property type="entry name" value="RBBP5/Swd1"/>
</dbReference>
<reference evidence="7 8" key="1">
    <citation type="journal article" date="2016" name="Mol. Biol. Evol.">
        <title>Comparative Genomics of Early-Diverging Mushroom-Forming Fungi Provides Insights into the Origins of Lignocellulose Decay Capabilities.</title>
        <authorList>
            <person name="Nagy L.G."/>
            <person name="Riley R."/>
            <person name="Tritt A."/>
            <person name="Adam C."/>
            <person name="Daum C."/>
            <person name="Floudas D."/>
            <person name="Sun H."/>
            <person name="Yadav J.S."/>
            <person name="Pangilinan J."/>
            <person name="Larsson K.H."/>
            <person name="Matsuura K."/>
            <person name="Barry K."/>
            <person name="Labutti K."/>
            <person name="Kuo R."/>
            <person name="Ohm R.A."/>
            <person name="Bhattacharya S.S."/>
            <person name="Shirouzu T."/>
            <person name="Yoshinaga Y."/>
            <person name="Martin F.M."/>
            <person name="Grigoriev I.V."/>
            <person name="Hibbett D.S."/>
        </authorList>
    </citation>
    <scope>NUCLEOTIDE SEQUENCE [LARGE SCALE GENOMIC DNA]</scope>
    <source>
        <strain evidence="7 8">HHB12029</strain>
    </source>
</reference>
<dbReference type="PROSITE" id="PS00678">
    <property type="entry name" value="WD_REPEATS_1"/>
    <property type="match status" value="2"/>
</dbReference>
<evidence type="ECO:0000313" key="7">
    <source>
        <dbReference type="EMBL" id="KZW04004.1"/>
    </source>
</evidence>
<evidence type="ECO:0000256" key="5">
    <source>
        <dbReference type="PROSITE-ProRule" id="PRU00221"/>
    </source>
</evidence>
<dbReference type="GO" id="GO:0048188">
    <property type="term" value="C:Set1C/COMPASS complex"/>
    <property type="evidence" value="ECO:0007669"/>
    <property type="project" value="InterPro"/>
</dbReference>
<dbReference type="PROSITE" id="PS50294">
    <property type="entry name" value="WD_REPEATS_REGION"/>
    <property type="match status" value="1"/>
</dbReference>
<feature type="repeat" description="WD" evidence="5">
    <location>
        <begin position="61"/>
        <end position="95"/>
    </location>
</feature>
<keyword evidence="2 5" id="KW-0853">WD repeat</keyword>
<name>A0A165QS95_EXIGL</name>
<dbReference type="OrthoDB" id="196858at2759"/>
<gene>
    <name evidence="7" type="ORF">EXIGLDRAFT_600277</name>
</gene>
<protein>
    <submittedName>
        <fullName evidence="7">WD40 repeat-like protein</fullName>
    </submittedName>
</protein>
<evidence type="ECO:0000256" key="6">
    <source>
        <dbReference type="SAM" id="MobiDB-lite"/>
    </source>
</evidence>
<dbReference type="InParanoid" id="A0A165QS95"/>
<feature type="repeat" description="WD" evidence="5">
    <location>
        <begin position="26"/>
        <end position="58"/>
    </location>
</feature>
<dbReference type="AlphaFoldDB" id="A0A165QS95"/>
<comment type="subcellular location">
    <subcellularLocation>
        <location evidence="1">Nucleus</location>
    </subcellularLocation>
</comment>
<proteinExistence type="predicted"/>
<dbReference type="PANTHER" id="PTHR44040:SF1">
    <property type="entry name" value="RETINOBLASTOMA-BINDING PROTEIN 5"/>
    <property type="match status" value="1"/>
</dbReference>
<keyword evidence="3" id="KW-0677">Repeat</keyword>
<dbReference type="EMBL" id="KV425882">
    <property type="protein sequence ID" value="KZW04004.1"/>
    <property type="molecule type" value="Genomic_DNA"/>
</dbReference>
<dbReference type="InterPro" id="IPR036322">
    <property type="entry name" value="WD40_repeat_dom_sf"/>
</dbReference>
<evidence type="ECO:0000256" key="2">
    <source>
        <dbReference type="ARBA" id="ARBA00022574"/>
    </source>
</evidence>
<evidence type="ECO:0000256" key="4">
    <source>
        <dbReference type="ARBA" id="ARBA00023242"/>
    </source>
</evidence>
<accession>A0A165QS95</accession>
<evidence type="ECO:0000256" key="3">
    <source>
        <dbReference type="ARBA" id="ARBA00022737"/>
    </source>
</evidence>
<organism evidence="7 8">
    <name type="scientific">Exidia glandulosa HHB12029</name>
    <dbReference type="NCBI Taxonomy" id="1314781"/>
    <lineage>
        <taxon>Eukaryota</taxon>
        <taxon>Fungi</taxon>
        <taxon>Dikarya</taxon>
        <taxon>Basidiomycota</taxon>
        <taxon>Agaricomycotina</taxon>
        <taxon>Agaricomycetes</taxon>
        <taxon>Auriculariales</taxon>
        <taxon>Exidiaceae</taxon>
        <taxon>Exidia</taxon>
    </lineage>
</organism>
<feature type="compositionally biased region" description="Acidic residues" evidence="6">
    <location>
        <begin position="368"/>
        <end position="380"/>
    </location>
</feature>
<sequence>SQSILDPFGLTYPTAVQATLEGGALSVRFNPTGSLVAAGTWNGAAVVWDLVTGAQVRTLEGHAKKKQVTCVDWSRNSRYLLSAGKDWNVVVWDLSVLSQPLDRYTTIRFDQPVSSAAFHPRNSKIVLVVLASGEAFIVDTRHDHHSRIELCETIDESDEEAQRYLYLRSAITTAKFNPSGKLVFAGTAAGSLLVFNTRTGTMIGRHSVAGAGQMKQIAFARSGRFFITNSSDRILRQFEVPTYPTPSEDMTILDEELEPSLRFSDPINRVAWNGVVVSPDGEWLAGGAADAAGHKIYIWDLSSDGQFTATLDGGRELLVDLDWHPSQPCIASVTKVGDIIVFRTPSEERWGAFAGGFEEVDENVEYEEREDEFDIEDEDVVEARKRKAEEEPVDMDDDWTPHKATGGPVQETFDDDALWAEDDPDDDVDTHFDLPVLYDDEDEE</sequence>
<dbReference type="SUPFAM" id="SSF50978">
    <property type="entry name" value="WD40 repeat-like"/>
    <property type="match status" value="1"/>
</dbReference>
<dbReference type="PROSITE" id="PS50082">
    <property type="entry name" value="WD_REPEATS_2"/>
    <property type="match status" value="2"/>
</dbReference>
<dbReference type="Gene3D" id="2.130.10.10">
    <property type="entry name" value="YVTN repeat-like/Quinoprotein amine dehydrogenase"/>
    <property type="match status" value="2"/>
</dbReference>